<feature type="domain" description="LysM" evidence="1">
    <location>
        <begin position="390"/>
        <end position="434"/>
    </location>
</feature>
<dbReference type="OrthoDB" id="977752at2"/>
<dbReference type="Proteomes" id="UP000267268">
    <property type="component" value="Chromosome 1"/>
</dbReference>
<dbReference type="SUPFAM" id="SSF53955">
    <property type="entry name" value="Lysozyme-like"/>
    <property type="match status" value="1"/>
</dbReference>
<proteinExistence type="predicted"/>
<dbReference type="EMBL" id="CP034562">
    <property type="protein sequence ID" value="AZQ61057.1"/>
    <property type="molecule type" value="Genomic_DNA"/>
</dbReference>
<dbReference type="Pfam" id="PF01476">
    <property type="entry name" value="LysM"/>
    <property type="match status" value="1"/>
</dbReference>
<gene>
    <name evidence="2" type="ORF">EI427_02140</name>
</gene>
<dbReference type="AlphaFoldDB" id="A0A3Q9FIV8"/>
<dbReference type="RefSeq" id="WP_126611110.1">
    <property type="nucleotide sequence ID" value="NZ_CP034562.1"/>
</dbReference>
<evidence type="ECO:0000313" key="2">
    <source>
        <dbReference type="EMBL" id="AZQ61057.1"/>
    </source>
</evidence>
<evidence type="ECO:0000313" key="3">
    <source>
        <dbReference type="Proteomes" id="UP000267268"/>
    </source>
</evidence>
<dbReference type="Pfam" id="PF01464">
    <property type="entry name" value="SLT"/>
    <property type="match status" value="1"/>
</dbReference>
<dbReference type="PROSITE" id="PS51782">
    <property type="entry name" value="LYSM"/>
    <property type="match status" value="1"/>
</dbReference>
<keyword evidence="3" id="KW-1185">Reference proteome</keyword>
<evidence type="ECO:0000259" key="1">
    <source>
        <dbReference type="PROSITE" id="PS51782"/>
    </source>
</evidence>
<dbReference type="InterPro" id="IPR018392">
    <property type="entry name" value="LysM"/>
</dbReference>
<sequence>MKINKILLTLICIGFFYIPLIKADNPATLPTSFNLMGSKVEVTPSGMAKIMEKYNSLTRSKKHYDQLLERCNTYFPYIQRELLARGVPGDFKFLALQESLLDGSAISNATPPAVGFWQFKDFTAEERGMKISRTVDERKNVVSASIGAADYLSKNHYYLGNWFYAMISYHDGLGGAKKHISKNKLNYYSKVVIDGNTHPYVLHYLAHYFAFKDNVGQDAQHDVLIEFPCNGYSLNEVAKFTGQPVETLKQNNIWLTSSYIPEDKVYSVMIEAKPTEINQMVAKLSPYAKPKKTRAARSIFQFYADSIKDGYPFVLPIEDESKTAKFDFARVNGVKAVILHEEMTQKELSKALDGVSKGMIKKYNYIKGKDMLMKDRHYYLAPLPKTIPVSYHILEEGETLTFLSVKYGIDRKSLLILNDVKKDTDIKVGDKVYFN</sequence>
<dbReference type="CDD" id="cd00118">
    <property type="entry name" value="LysM"/>
    <property type="match status" value="1"/>
</dbReference>
<accession>A0A3Q9FIV8</accession>
<reference evidence="2 3" key="1">
    <citation type="submission" date="2018-12" db="EMBL/GenBank/DDBJ databases">
        <title>Flammeovirga pectinis sp. nov., isolated from the gut of the Korean scallop, Patinopecten yessoensis.</title>
        <authorList>
            <person name="Bae J.-W."/>
            <person name="Jeong Y.-S."/>
            <person name="Kang W."/>
        </authorList>
    </citation>
    <scope>NUCLEOTIDE SEQUENCE [LARGE SCALE GENOMIC DNA]</scope>
    <source>
        <strain evidence="2 3">L12M1</strain>
    </source>
</reference>
<organism evidence="2 3">
    <name type="scientific">Flammeovirga pectinis</name>
    <dbReference type="NCBI Taxonomy" id="2494373"/>
    <lineage>
        <taxon>Bacteria</taxon>
        <taxon>Pseudomonadati</taxon>
        <taxon>Bacteroidota</taxon>
        <taxon>Cytophagia</taxon>
        <taxon>Cytophagales</taxon>
        <taxon>Flammeovirgaceae</taxon>
        <taxon>Flammeovirga</taxon>
    </lineage>
</organism>
<dbReference type="InterPro" id="IPR023346">
    <property type="entry name" value="Lysozyme-like_dom_sf"/>
</dbReference>
<dbReference type="KEGG" id="fll:EI427_02140"/>
<dbReference type="CDD" id="cd16894">
    <property type="entry name" value="MltD-like"/>
    <property type="match status" value="1"/>
</dbReference>
<name>A0A3Q9FIV8_9BACT</name>
<dbReference type="InterPro" id="IPR008258">
    <property type="entry name" value="Transglycosylase_SLT_dom_1"/>
</dbReference>
<protein>
    <recommendedName>
        <fullName evidence="1">LysM domain-containing protein</fullName>
    </recommendedName>
</protein>
<dbReference type="Gene3D" id="1.10.530.10">
    <property type="match status" value="1"/>
</dbReference>